<evidence type="ECO:0000313" key="3">
    <source>
        <dbReference type="Proteomes" id="UP001652662"/>
    </source>
</evidence>
<protein>
    <submittedName>
        <fullName evidence="4">Uncharacterized protein</fullName>
    </submittedName>
</protein>
<feature type="signal peptide" evidence="2">
    <location>
        <begin position="1"/>
        <end position="23"/>
    </location>
</feature>
<keyword evidence="3" id="KW-1185">Reference proteome</keyword>
<sequence length="240" mass="25594">MSLQSVNLLLVFSVFLLHPLGNSIHSLGSSIIQHLGDLTAPLPESLGSKQGGEGSGGASSALPEGRSGEEADFSSSDRSHKGNSAIDFSPIHAKLRTQPSIKREGGGLAQFLSHRRCPVNVDPPPKCSMRTGISTPLLLHTSTFQCLEQHQASVGTQPEKKVCFDESSSHLQTSERSLGSSCGAMLEEMSKEAGECQERPSPTLLVEEAATSPPRVIPYLRAWAWDLPGKVSSSQALRVI</sequence>
<proteinExistence type="predicted"/>
<feature type="region of interest" description="Disordered" evidence="1">
    <location>
        <begin position="43"/>
        <end position="89"/>
    </location>
</feature>
<evidence type="ECO:0000256" key="1">
    <source>
        <dbReference type="SAM" id="MobiDB-lite"/>
    </source>
</evidence>
<name>A0ABM4NEL7_EQUPR</name>
<evidence type="ECO:0000256" key="2">
    <source>
        <dbReference type="SAM" id="SignalP"/>
    </source>
</evidence>
<reference evidence="4" key="1">
    <citation type="submission" date="2025-08" db="UniProtKB">
        <authorList>
            <consortium name="RefSeq"/>
        </authorList>
    </citation>
    <scope>IDENTIFICATION</scope>
    <source>
        <tissue evidence="4">Blood</tissue>
    </source>
</reference>
<dbReference type="GeneID" id="139081463"/>
<accession>A0ABM4NEL7</accession>
<evidence type="ECO:0000313" key="4">
    <source>
        <dbReference type="RefSeq" id="XP_070463385.1"/>
    </source>
</evidence>
<gene>
    <name evidence="4" type="primary">LOC139081463</name>
</gene>
<feature type="chain" id="PRO_5047158181" evidence="2">
    <location>
        <begin position="24"/>
        <end position="240"/>
    </location>
</feature>
<keyword evidence="2" id="KW-0732">Signal</keyword>
<dbReference type="RefSeq" id="XP_070463385.1">
    <property type="nucleotide sequence ID" value="XM_070607284.1"/>
</dbReference>
<organism evidence="3 4">
    <name type="scientific">Equus przewalskii</name>
    <name type="common">Przewalski's horse</name>
    <name type="synonym">Equus caballus przewalskii</name>
    <dbReference type="NCBI Taxonomy" id="9798"/>
    <lineage>
        <taxon>Eukaryota</taxon>
        <taxon>Metazoa</taxon>
        <taxon>Chordata</taxon>
        <taxon>Craniata</taxon>
        <taxon>Vertebrata</taxon>
        <taxon>Euteleostomi</taxon>
        <taxon>Mammalia</taxon>
        <taxon>Eutheria</taxon>
        <taxon>Laurasiatheria</taxon>
        <taxon>Perissodactyla</taxon>
        <taxon>Equidae</taxon>
        <taxon>Equus</taxon>
    </lineage>
</organism>
<dbReference type="Proteomes" id="UP001652662">
    <property type="component" value="Unplaced"/>
</dbReference>